<feature type="region of interest" description="Disordered" evidence="1">
    <location>
        <begin position="85"/>
        <end position="107"/>
    </location>
</feature>
<keyword evidence="3" id="KW-1185">Reference proteome</keyword>
<evidence type="ECO:0000256" key="1">
    <source>
        <dbReference type="SAM" id="MobiDB-lite"/>
    </source>
</evidence>
<dbReference type="RefSeq" id="XP_060361178.1">
    <property type="nucleotide sequence ID" value="XM_060501653.1"/>
</dbReference>
<evidence type="ECO:0000313" key="3">
    <source>
        <dbReference type="Proteomes" id="UP001244207"/>
    </source>
</evidence>
<gene>
    <name evidence="2" type="ORF">BDZ83DRAFT_20079</name>
</gene>
<reference evidence="2" key="1">
    <citation type="submission" date="2021-12" db="EMBL/GenBank/DDBJ databases">
        <title>Comparative genomics, transcriptomics and evolutionary studies reveal genomic signatures of adaptation to plant cell wall in hemibiotrophic fungi.</title>
        <authorList>
            <consortium name="DOE Joint Genome Institute"/>
            <person name="Baroncelli R."/>
            <person name="Diaz J.F."/>
            <person name="Benocci T."/>
            <person name="Peng M."/>
            <person name="Battaglia E."/>
            <person name="Haridas S."/>
            <person name="Andreopoulos W."/>
            <person name="Labutti K."/>
            <person name="Pangilinan J."/>
            <person name="Floch G.L."/>
            <person name="Makela M.R."/>
            <person name="Henrissat B."/>
            <person name="Grigoriev I.V."/>
            <person name="Crouch J.A."/>
            <person name="De Vries R.P."/>
            <person name="Sukno S.A."/>
            <person name="Thon M.R."/>
        </authorList>
    </citation>
    <scope>NUCLEOTIDE SEQUENCE</scope>
    <source>
        <strain evidence="2">CBS 112980</strain>
    </source>
</reference>
<sequence>MQSPTRLLGRVVRTAIRRPWTRVMSMQGVTLTRARHSSSLELPTVRTGRLTTVSPTTFATRMHSKDYLASPRSMVNLRIGNPLLRPTLSSAHTQPTSRMAMPTDTTSQRATITSRRIQMATNRRHCTRRASELPESSPSPSATTRLPIGTLWLLEDGIMVRTTSAKTTLAVLVKSLE</sequence>
<dbReference type="Proteomes" id="UP001244207">
    <property type="component" value="Unassembled WGS sequence"/>
</dbReference>
<accession>A0AAD8XDW2</accession>
<proteinExistence type="predicted"/>
<dbReference type="EMBL" id="JAHMHS010000102">
    <property type="protein sequence ID" value="KAK1718178.1"/>
    <property type="molecule type" value="Genomic_DNA"/>
</dbReference>
<protein>
    <submittedName>
        <fullName evidence="2">Uncharacterized protein</fullName>
    </submittedName>
</protein>
<feature type="region of interest" description="Disordered" evidence="1">
    <location>
        <begin position="124"/>
        <end position="144"/>
    </location>
</feature>
<organism evidence="2 3">
    <name type="scientific">Glomerella acutata</name>
    <name type="common">Colletotrichum acutatum</name>
    <dbReference type="NCBI Taxonomy" id="27357"/>
    <lineage>
        <taxon>Eukaryota</taxon>
        <taxon>Fungi</taxon>
        <taxon>Dikarya</taxon>
        <taxon>Ascomycota</taxon>
        <taxon>Pezizomycotina</taxon>
        <taxon>Sordariomycetes</taxon>
        <taxon>Hypocreomycetidae</taxon>
        <taxon>Glomerellales</taxon>
        <taxon>Glomerellaceae</taxon>
        <taxon>Colletotrichum</taxon>
        <taxon>Colletotrichum acutatum species complex</taxon>
    </lineage>
</organism>
<feature type="compositionally biased region" description="Polar residues" evidence="1">
    <location>
        <begin position="87"/>
        <end position="107"/>
    </location>
</feature>
<dbReference type="GeneID" id="85385552"/>
<dbReference type="AlphaFoldDB" id="A0AAD8XDW2"/>
<comment type="caution">
    <text evidence="2">The sequence shown here is derived from an EMBL/GenBank/DDBJ whole genome shotgun (WGS) entry which is preliminary data.</text>
</comment>
<name>A0AAD8XDW2_GLOAC</name>
<evidence type="ECO:0000313" key="2">
    <source>
        <dbReference type="EMBL" id="KAK1718178.1"/>
    </source>
</evidence>